<dbReference type="AlphaFoldDB" id="A0A8J2SA44"/>
<dbReference type="OrthoDB" id="5353557at2759"/>
<dbReference type="PROSITE" id="PS51846">
    <property type="entry name" value="CNNM"/>
    <property type="match status" value="1"/>
</dbReference>
<evidence type="ECO:0000313" key="4">
    <source>
        <dbReference type="EMBL" id="CAH0366336.1"/>
    </source>
</evidence>
<evidence type="ECO:0000256" key="1">
    <source>
        <dbReference type="PROSITE-ProRule" id="PRU01193"/>
    </source>
</evidence>
<dbReference type="EMBL" id="CAKKNE010000001">
    <property type="protein sequence ID" value="CAH0366336.1"/>
    <property type="molecule type" value="Genomic_DNA"/>
</dbReference>
<gene>
    <name evidence="4" type="ORF">PECAL_1P28230</name>
</gene>
<dbReference type="PANTHER" id="PTHR12064">
    <property type="entry name" value="METAL TRANSPORTER CNNM"/>
    <property type="match status" value="1"/>
</dbReference>
<name>A0A8J2SA44_9STRA</name>
<dbReference type="InterPro" id="IPR002550">
    <property type="entry name" value="CNNM"/>
</dbReference>
<dbReference type="GO" id="GO:0010960">
    <property type="term" value="P:magnesium ion homeostasis"/>
    <property type="evidence" value="ECO:0007669"/>
    <property type="project" value="InterPro"/>
</dbReference>
<keyword evidence="5" id="KW-1185">Reference proteome</keyword>
<proteinExistence type="predicted"/>
<keyword evidence="1 2" id="KW-0472">Membrane</keyword>
<dbReference type="GO" id="GO:0022857">
    <property type="term" value="F:transmembrane transporter activity"/>
    <property type="evidence" value="ECO:0007669"/>
    <property type="project" value="TreeGrafter"/>
</dbReference>
<accession>A0A8J2SA44</accession>
<dbReference type="Pfam" id="PF01595">
    <property type="entry name" value="CNNM"/>
    <property type="match status" value="1"/>
</dbReference>
<feature type="domain" description="CNNM transmembrane" evidence="3">
    <location>
        <begin position="1"/>
        <end position="131"/>
    </location>
</feature>
<evidence type="ECO:0000313" key="5">
    <source>
        <dbReference type="Proteomes" id="UP000789595"/>
    </source>
</evidence>
<organism evidence="4 5">
    <name type="scientific">Pelagomonas calceolata</name>
    <dbReference type="NCBI Taxonomy" id="35677"/>
    <lineage>
        <taxon>Eukaryota</taxon>
        <taxon>Sar</taxon>
        <taxon>Stramenopiles</taxon>
        <taxon>Ochrophyta</taxon>
        <taxon>Pelagophyceae</taxon>
        <taxon>Pelagomonadales</taxon>
        <taxon>Pelagomonadaceae</taxon>
        <taxon>Pelagomonas</taxon>
    </lineage>
</organism>
<evidence type="ECO:0000259" key="3">
    <source>
        <dbReference type="PROSITE" id="PS51846"/>
    </source>
</evidence>
<dbReference type="GO" id="GO:0005886">
    <property type="term" value="C:plasma membrane"/>
    <property type="evidence" value="ECO:0007669"/>
    <property type="project" value="TreeGrafter"/>
</dbReference>
<keyword evidence="1 2" id="KW-0812">Transmembrane</keyword>
<feature type="transmembrane region" description="Helical" evidence="2">
    <location>
        <begin position="6"/>
        <end position="28"/>
    </location>
</feature>
<dbReference type="InterPro" id="IPR045095">
    <property type="entry name" value="ACDP"/>
</dbReference>
<sequence length="131" mass="14519">MSTPWWFFLIAAGLIVMSGFFSGLNLGLMSLAPDELKVVMEGSADEQAKRDAAKIYPLRKRGNLLLCTLLLGNTLVNALIAVLRVESVLCVACFAIDASRSKAGRRRRRVEVWDAVAHECYCLCARVKCKR</sequence>
<dbReference type="Proteomes" id="UP000789595">
    <property type="component" value="Unassembled WGS sequence"/>
</dbReference>
<dbReference type="PANTHER" id="PTHR12064:SF94">
    <property type="entry name" value="UNEXTENDED PROTEIN"/>
    <property type="match status" value="1"/>
</dbReference>
<comment type="caution">
    <text evidence="4">The sequence shown here is derived from an EMBL/GenBank/DDBJ whole genome shotgun (WGS) entry which is preliminary data.</text>
</comment>
<evidence type="ECO:0000256" key="2">
    <source>
        <dbReference type="SAM" id="Phobius"/>
    </source>
</evidence>
<reference evidence="4" key="1">
    <citation type="submission" date="2021-11" db="EMBL/GenBank/DDBJ databases">
        <authorList>
            <consortium name="Genoscope - CEA"/>
            <person name="William W."/>
        </authorList>
    </citation>
    <scope>NUCLEOTIDE SEQUENCE</scope>
</reference>
<keyword evidence="1 2" id="KW-1133">Transmembrane helix</keyword>
<protein>
    <recommendedName>
        <fullName evidence="3">CNNM transmembrane domain-containing protein</fullName>
    </recommendedName>
</protein>